<evidence type="ECO:0000256" key="1">
    <source>
        <dbReference type="SAM" id="Phobius"/>
    </source>
</evidence>
<keyword evidence="3" id="KW-1185">Reference proteome</keyword>
<name>A0ABR4CT00_9HELO</name>
<evidence type="ECO:0000313" key="3">
    <source>
        <dbReference type="Proteomes" id="UP001595075"/>
    </source>
</evidence>
<protein>
    <submittedName>
        <fullName evidence="2">Uncharacterized protein</fullName>
    </submittedName>
</protein>
<feature type="transmembrane region" description="Helical" evidence="1">
    <location>
        <begin position="206"/>
        <end position="228"/>
    </location>
</feature>
<gene>
    <name evidence="2" type="ORF">VTL71DRAFT_10404</name>
</gene>
<organism evidence="2 3">
    <name type="scientific">Oculimacula yallundae</name>
    <dbReference type="NCBI Taxonomy" id="86028"/>
    <lineage>
        <taxon>Eukaryota</taxon>
        <taxon>Fungi</taxon>
        <taxon>Dikarya</taxon>
        <taxon>Ascomycota</taxon>
        <taxon>Pezizomycotina</taxon>
        <taxon>Leotiomycetes</taxon>
        <taxon>Helotiales</taxon>
        <taxon>Ploettnerulaceae</taxon>
        <taxon>Oculimacula</taxon>
    </lineage>
</organism>
<keyword evidence="1" id="KW-0472">Membrane</keyword>
<reference evidence="2 3" key="1">
    <citation type="journal article" date="2024" name="Commun. Biol.">
        <title>Comparative genomic analysis of thermophilic fungi reveals convergent evolutionary adaptations and gene losses.</title>
        <authorList>
            <person name="Steindorff A.S."/>
            <person name="Aguilar-Pontes M.V."/>
            <person name="Robinson A.J."/>
            <person name="Andreopoulos B."/>
            <person name="LaButti K."/>
            <person name="Kuo A."/>
            <person name="Mondo S."/>
            <person name="Riley R."/>
            <person name="Otillar R."/>
            <person name="Haridas S."/>
            <person name="Lipzen A."/>
            <person name="Grimwood J."/>
            <person name="Schmutz J."/>
            <person name="Clum A."/>
            <person name="Reid I.D."/>
            <person name="Moisan M.C."/>
            <person name="Butler G."/>
            <person name="Nguyen T.T.M."/>
            <person name="Dewar K."/>
            <person name="Conant G."/>
            <person name="Drula E."/>
            <person name="Henrissat B."/>
            <person name="Hansel C."/>
            <person name="Singer S."/>
            <person name="Hutchinson M.I."/>
            <person name="de Vries R.P."/>
            <person name="Natvig D.O."/>
            <person name="Powell A.J."/>
            <person name="Tsang A."/>
            <person name="Grigoriev I.V."/>
        </authorList>
    </citation>
    <scope>NUCLEOTIDE SEQUENCE [LARGE SCALE GENOMIC DNA]</scope>
    <source>
        <strain evidence="2 3">CBS 494.80</strain>
    </source>
</reference>
<keyword evidence="1" id="KW-1133">Transmembrane helix</keyword>
<dbReference type="EMBL" id="JAZHXI010000003">
    <property type="protein sequence ID" value="KAL2073080.1"/>
    <property type="molecule type" value="Genomic_DNA"/>
</dbReference>
<comment type="caution">
    <text evidence="2">The sequence shown here is derived from an EMBL/GenBank/DDBJ whole genome shotgun (WGS) entry which is preliminary data.</text>
</comment>
<keyword evidence="1" id="KW-0812">Transmembrane</keyword>
<dbReference type="Proteomes" id="UP001595075">
    <property type="component" value="Unassembled WGS sequence"/>
</dbReference>
<proteinExistence type="predicted"/>
<accession>A0ABR4CT00</accession>
<evidence type="ECO:0000313" key="2">
    <source>
        <dbReference type="EMBL" id="KAL2073080.1"/>
    </source>
</evidence>
<sequence length="286" mass="30225">MSSSLPLCLGIDYTGHFFAPNFGTTAYSLSVTTKSLVEISWFAGKNVSGSVQKASLFLEKRGKRAALVDSGSFLWTGYKALPASNWSSVDQCGNTKLSYNWTVPSISQLVTMLNLAGTTDHSSQFNFVVETSKSTFPSPGFIITDQKSSMSGSATQSLSTSVSTTTATSNSLSPVTVTIIGIASTSLSPAPQKDSASPSMSGATKAGIGVGSAIAGLLLFLLGFMIYIRRRRSTKAPELSRENTNFPIAELGEDTTSKRRVESGGVEINEIGSVIRKQSPVELMAT</sequence>